<dbReference type="EMBL" id="CP019728">
    <property type="protein sequence ID" value="AQS54240.1"/>
    <property type="molecule type" value="Genomic_DNA"/>
</dbReference>
<feature type="transmembrane region" description="Helical" evidence="6">
    <location>
        <begin position="190"/>
        <end position="211"/>
    </location>
</feature>
<evidence type="ECO:0000256" key="5">
    <source>
        <dbReference type="ARBA" id="ARBA00023136"/>
    </source>
</evidence>
<accession>A0A1S6IRX5</accession>
<organism evidence="7 8">
    <name type="scientific">Jeotgalibaca dankookensis</name>
    <dbReference type="NCBI Taxonomy" id="708126"/>
    <lineage>
        <taxon>Bacteria</taxon>
        <taxon>Bacillati</taxon>
        <taxon>Bacillota</taxon>
        <taxon>Bacilli</taxon>
        <taxon>Lactobacillales</taxon>
        <taxon>Carnobacteriaceae</taxon>
        <taxon>Jeotgalibaca</taxon>
    </lineage>
</organism>
<feature type="transmembrane region" description="Helical" evidence="6">
    <location>
        <begin position="396"/>
        <end position="412"/>
    </location>
</feature>
<protein>
    <recommendedName>
        <fullName evidence="9">C4-dicarboxylate anaerobic carrier</fullName>
    </recommendedName>
</protein>
<dbReference type="STRING" id="708126.BW727_101916"/>
<evidence type="ECO:0008006" key="9">
    <source>
        <dbReference type="Google" id="ProtNLM"/>
    </source>
</evidence>
<feature type="transmembrane region" description="Helical" evidence="6">
    <location>
        <begin position="106"/>
        <end position="126"/>
    </location>
</feature>
<dbReference type="AlphaFoldDB" id="A0A1S6IRX5"/>
<feature type="transmembrane region" description="Helical" evidence="6">
    <location>
        <begin position="296"/>
        <end position="316"/>
    </location>
</feature>
<evidence type="ECO:0000256" key="3">
    <source>
        <dbReference type="ARBA" id="ARBA00022692"/>
    </source>
</evidence>
<dbReference type="Pfam" id="PF03606">
    <property type="entry name" value="DcuC"/>
    <property type="match status" value="1"/>
</dbReference>
<evidence type="ECO:0000256" key="6">
    <source>
        <dbReference type="SAM" id="Phobius"/>
    </source>
</evidence>
<dbReference type="RefSeq" id="WP_062467758.1">
    <property type="nucleotide sequence ID" value="NZ_BBYN01000002.1"/>
</dbReference>
<dbReference type="PANTHER" id="PTHR43652:SF6">
    <property type="entry name" value="ARGININE REPRESSOR"/>
    <property type="match status" value="1"/>
</dbReference>
<dbReference type="Proteomes" id="UP000188993">
    <property type="component" value="Chromosome"/>
</dbReference>
<keyword evidence="5 6" id="KW-0472">Membrane</keyword>
<keyword evidence="8" id="KW-1185">Reference proteome</keyword>
<evidence type="ECO:0000256" key="4">
    <source>
        <dbReference type="ARBA" id="ARBA00022989"/>
    </source>
</evidence>
<feature type="transmembrane region" description="Helical" evidence="6">
    <location>
        <begin position="67"/>
        <end position="85"/>
    </location>
</feature>
<dbReference type="KEGG" id="jda:BW727_101916"/>
<comment type="subcellular location">
    <subcellularLocation>
        <location evidence="1">Cell membrane</location>
        <topology evidence="1">Multi-pass membrane protein</topology>
    </subcellularLocation>
</comment>
<name>A0A1S6IRX5_9LACT</name>
<feature type="transmembrane region" description="Helical" evidence="6">
    <location>
        <begin position="132"/>
        <end position="155"/>
    </location>
</feature>
<dbReference type="GO" id="GO:0005886">
    <property type="term" value="C:plasma membrane"/>
    <property type="evidence" value="ECO:0007669"/>
    <property type="project" value="UniProtKB-SubCell"/>
</dbReference>
<reference evidence="7 8" key="1">
    <citation type="journal article" date="2014" name="Int. J. Syst. Evol. Microbiol.">
        <title>Jeotgalibaca dankookensis gen. nov., sp. nov., a member of the family Carnobacteriaceae, isolated from seujeot (Korean traditional food).</title>
        <authorList>
            <person name="Lee D.G."/>
            <person name="Trujillo M.E."/>
            <person name="Kang H."/>
            <person name="Ahn T.Y."/>
        </authorList>
    </citation>
    <scope>NUCLEOTIDE SEQUENCE [LARGE SCALE GENOMIC DNA]</scope>
    <source>
        <strain evidence="7 8">EX-07</strain>
    </source>
</reference>
<proteinExistence type="predicted"/>
<evidence type="ECO:0000256" key="2">
    <source>
        <dbReference type="ARBA" id="ARBA00022475"/>
    </source>
</evidence>
<dbReference type="OrthoDB" id="255482at2"/>
<gene>
    <name evidence="7" type="ORF">BW727_101916</name>
</gene>
<evidence type="ECO:0000256" key="1">
    <source>
        <dbReference type="ARBA" id="ARBA00004651"/>
    </source>
</evidence>
<feature type="transmembrane region" description="Helical" evidence="6">
    <location>
        <begin position="254"/>
        <end position="276"/>
    </location>
</feature>
<feature type="transmembrane region" description="Helical" evidence="6">
    <location>
        <begin position="364"/>
        <end position="389"/>
    </location>
</feature>
<sequence length="480" mass="51940">MEKKKKISLSSFSILFIILLLLALISIVLAGQPFDPALLTATDTVAKVIPASLSTIVMAPFNGFKDAIEICIFILMLGGYLSIVNKTGALEAGIQSVVKKLKGNELIIIPILMILFSIGGSTFGMAEETLPFYALLTSVMVVAGFDTIVSVGTVLLGSGAGVLGSTVNPFATGVAMDALTAINIETNAGIVIGIGIALWLVTLLPFLYFVMSYAKRVKADKGSTILSLQEQEDMNLEFRKKSSQEFSFTKKHKIVLILFGLSFLIMIVSLIPWQNFGITIFNGWTAVLTGNSFGEWYFGDLSMLFLIMGLVIAFVYRLKERQTISAFVAGASDMLSVVLIIVVARGTSVLMASTHLDLLILDRATMLLGGLSPILFIIGSFIVYFFLAFLIPSSSGLAYVTMPIMGGLAYEMGIAPEIMIMIFASTHGVINLVSPTSGILMGGLEMNKIEYATWIRFMRMPIFTILITNLAVLILSLYIL</sequence>
<dbReference type="InterPro" id="IPR018385">
    <property type="entry name" value="C4_dicarb_anaerob_car-like"/>
</dbReference>
<feature type="transmembrane region" description="Helical" evidence="6">
    <location>
        <begin position="418"/>
        <end position="441"/>
    </location>
</feature>
<keyword evidence="3 6" id="KW-0812">Transmembrane</keyword>
<feature type="transmembrane region" description="Helical" evidence="6">
    <location>
        <begin position="323"/>
        <end position="344"/>
    </location>
</feature>
<evidence type="ECO:0000313" key="8">
    <source>
        <dbReference type="Proteomes" id="UP000188993"/>
    </source>
</evidence>
<keyword evidence="2" id="KW-1003">Cell membrane</keyword>
<feature type="transmembrane region" description="Helical" evidence="6">
    <location>
        <begin position="462"/>
        <end position="479"/>
    </location>
</feature>
<evidence type="ECO:0000313" key="7">
    <source>
        <dbReference type="EMBL" id="AQS54240.1"/>
    </source>
</evidence>
<dbReference type="InterPro" id="IPR051679">
    <property type="entry name" value="DASS-Related_Transporters"/>
</dbReference>
<dbReference type="PANTHER" id="PTHR43652">
    <property type="entry name" value="BASIC AMINO ACID ANTIPORTER YFCC-RELATED"/>
    <property type="match status" value="1"/>
</dbReference>
<keyword evidence="4 6" id="KW-1133">Transmembrane helix</keyword>